<dbReference type="InterPro" id="IPR014001">
    <property type="entry name" value="Helicase_ATP-bd"/>
</dbReference>
<proteinExistence type="predicted"/>
<dbReference type="GO" id="GO:0005634">
    <property type="term" value="C:nucleus"/>
    <property type="evidence" value="ECO:0007669"/>
    <property type="project" value="TreeGrafter"/>
</dbReference>
<name>A0A409VF13_9AGAR</name>
<dbReference type="GO" id="GO:0008094">
    <property type="term" value="F:ATP-dependent activity, acting on DNA"/>
    <property type="evidence" value="ECO:0007669"/>
    <property type="project" value="TreeGrafter"/>
</dbReference>
<gene>
    <name evidence="6" type="ORF">CVT24_008204</name>
</gene>
<dbReference type="InterPro" id="IPR049730">
    <property type="entry name" value="SNF2/RAD54-like_C"/>
</dbReference>
<feature type="compositionally biased region" description="Polar residues" evidence="4">
    <location>
        <begin position="1077"/>
        <end position="1090"/>
    </location>
</feature>
<keyword evidence="3" id="KW-0067">ATP-binding</keyword>
<evidence type="ECO:0000313" key="7">
    <source>
        <dbReference type="Proteomes" id="UP000284842"/>
    </source>
</evidence>
<dbReference type="InterPro" id="IPR050628">
    <property type="entry name" value="SNF2_RAD54_helicase_TF"/>
</dbReference>
<dbReference type="SMART" id="SM00487">
    <property type="entry name" value="DEXDc"/>
    <property type="match status" value="1"/>
</dbReference>
<evidence type="ECO:0000256" key="1">
    <source>
        <dbReference type="ARBA" id="ARBA00022741"/>
    </source>
</evidence>
<evidence type="ECO:0000256" key="4">
    <source>
        <dbReference type="SAM" id="MobiDB-lite"/>
    </source>
</evidence>
<dbReference type="PROSITE" id="PS51194">
    <property type="entry name" value="HELICASE_CTER"/>
    <property type="match status" value="1"/>
</dbReference>
<dbReference type="InterPro" id="IPR001650">
    <property type="entry name" value="Helicase_C-like"/>
</dbReference>
<dbReference type="Pfam" id="PF00176">
    <property type="entry name" value="SNF2-rel_dom"/>
    <property type="match status" value="1"/>
</dbReference>
<dbReference type="PANTHER" id="PTHR45626:SF51">
    <property type="entry name" value="SNF2-RELATED DOMAIN-CONTAINING PROTEIN"/>
    <property type="match status" value="1"/>
</dbReference>
<keyword evidence="1" id="KW-0547">Nucleotide-binding</keyword>
<feature type="region of interest" description="Disordered" evidence="4">
    <location>
        <begin position="1077"/>
        <end position="1110"/>
    </location>
</feature>
<keyword evidence="7" id="KW-1185">Reference proteome</keyword>
<dbReference type="EMBL" id="NHTK01006081">
    <property type="protein sequence ID" value="PPQ64839.1"/>
    <property type="molecule type" value="Genomic_DNA"/>
</dbReference>
<dbReference type="SMART" id="SM00490">
    <property type="entry name" value="HELICc"/>
    <property type="match status" value="1"/>
</dbReference>
<dbReference type="GO" id="GO:0005524">
    <property type="term" value="F:ATP binding"/>
    <property type="evidence" value="ECO:0007669"/>
    <property type="project" value="UniProtKB-KW"/>
</dbReference>
<reference evidence="6 7" key="1">
    <citation type="journal article" date="2018" name="Evol. Lett.">
        <title>Horizontal gene cluster transfer increased hallucinogenic mushroom diversity.</title>
        <authorList>
            <person name="Reynolds H.T."/>
            <person name="Vijayakumar V."/>
            <person name="Gluck-Thaler E."/>
            <person name="Korotkin H.B."/>
            <person name="Matheny P.B."/>
            <person name="Slot J.C."/>
        </authorList>
    </citation>
    <scope>NUCLEOTIDE SEQUENCE [LARGE SCALE GENOMIC DNA]</scope>
    <source>
        <strain evidence="6 7">2629</strain>
    </source>
</reference>
<evidence type="ECO:0000259" key="5">
    <source>
        <dbReference type="PROSITE" id="PS51194"/>
    </source>
</evidence>
<keyword evidence="2" id="KW-0378">Hydrolase</keyword>
<dbReference type="InterPro" id="IPR038718">
    <property type="entry name" value="SNF2-like_sf"/>
</dbReference>
<dbReference type="Pfam" id="PF00271">
    <property type="entry name" value="Helicase_C"/>
    <property type="match status" value="1"/>
</dbReference>
<dbReference type="CDD" id="cd18793">
    <property type="entry name" value="SF2_C_SNF"/>
    <property type="match status" value="1"/>
</dbReference>
<feature type="domain" description="Helicase C-terminal" evidence="5">
    <location>
        <begin position="886"/>
        <end position="1048"/>
    </location>
</feature>
<organism evidence="6 7">
    <name type="scientific">Panaeolus cyanescens</name>
    <dbReference type="NCBI Taxonomy" id="181874"/>
    <lineage>
        <taxon>Eukaryota</taxon>
        <taxon>Fungi</taxon>
        <taxon>Dikarya</taxon>
        <taxon>Basidiomycota</taxon>
        <taxon>Agaricomycotina</taxon>
        <taxon>Agaricomycetes</taxon>
        <taxon>Agaricomycetidae</taxon>
        <taxon>Agaricales</taxon>
        <taxon>Agaricineae</taxon>
        <taxon>Galeropsidaceae</taxon>
        <taxon>Panaeolus</taxon>
    </lineage>
</organism>
<sequence length="1110" mass="126225">MGTICPQPPVLLDVDQLFEAGIVELKFRGVSKEPNAPKAEAEKSTWHLLDPFQLPPGLYIGNKASEDFSLFESIIYLIARHYLQASYASLNEKVLIKIYFVPTKLRNIRTGGGVTDKNAHREEKLARQHLQKVLPAIRPFRGDSKELRSGVAHFLDSSESHLTLADVYSNLASPSPRVIDAMTHRMLDPNDPLDDLGFKNEPFIYQRRAIAAMLQKEFGTARAPDPLFVECKSSSKSWYVQPGTFEIRADRPTVPPCHGGILCEELGTGKTFIILGLILTTLNQLSAPEPSVTDKRPVLTPFSFRHSPSKECIAARSRIKYGQDEKTSTSSPPFPTLRELIVDHIRTKPLSRYLESETQSQYLYDHLDLLPFKSKMQEIIRANTPFYYAYPDAKGTWARPNSIQGPKKMYLTAATLVVVPAILLTQWKREIKKHIARPLRVCVISKDLPTPSARHLATEYDMVLITLSRFSSELKKYSDIQIEMQLYNSTPCKCPEFSDSIRVPQCTDACEERRKISPFLQIRWARLVVDEGNFVSSDNSDRVSFANMLSAERRWVVTGTPTTNLRGLNFGNDANECEETYANPGAGQSKRGWTDTDRQDLRKLGKMVSGFLAAPQFQSDLRLKKLKTHLIDPLLDPEGPRPGMYIRSFLIRRNLIAQIQFRRVEDVEMEAILQPCTKEFVLLDLEPYAATSFNTFQACLAINAIETQRKGSNKVFVNHTINNMWQTLFWRADDEIYNARETLVNANYIRKNATSRGMSEDDSKLLEESFKYLKAAVEDVTWKEMQMHMDVPYRVSNIDKSILLDWGRIYDYSNNSNGTQGFMHADQLLKLRDIIRRRPLISKDQLLEELQTSDFVPPTSNNDGDPALIAQSPYSNIRVGSSGSVKLNYILSEIFRYSAQEKFLIFSDTKNTPLSLYHVADGLELAQIKFLHLTTEIPAPKRELMVVEFENSDEHRVLLLDLRAAARGLNLVSASRIIFCEPVWEADLEMQAIKRAHRIGQTRPVTAKTLAIRGTAEENMTVVIANRKTQEKTPVNIQDDASMKESLTNTKFLDTPHDVDLPQFDFPLFRIPQLRSKTSSCHSVGHSSNARTEDEPPPRKKKKILRFDWD</sequence>
<dbReference type="PANTHER" id="PTHR45626">
    <property type="entry name" value="TRANSCRIPTION TERMINATION FACTOR 2-RELATED"/>
    <property type="match status" value="1"/>
</dbReference>
<dbReference type="STRING" id="181874.A0A409VF13"/>
<dbReference type="OrthoDB" id="2801544at2759"/>
<dbReference type="AlphaFoldDB" id="A0A409VF13"/>
<comment type="caution">
    <text evidence="6">The sequence shown here is derived from an EMBL/GenBank/DDBJ whole genome shotgun (WGS) entry which is preliminary data.</text>
</comment>
<dbReference type="GO" id="GO:0006281">
    <property type="term" value="P:DNA repair"/>
    <property type="evidence" value="ECO:0007669"/>
    <property type="project" value="TreeGrafter"/>
</dbReference>
<dbReference type="Gene3D" id="3.40.50.300">
    <property type="entry name" value="P-loop containing nucleotide triphosphate hydrolases"/>
    <property type="match status" value="1"/>
</dbReference>
<protein>
    <recommendedName>
        <fullName evidence="5">Helicase C-terminal domain-containing protein</fullName>
    </recommendedName>
</protein>
<dbReference type="Proteomes" id="UP000284842">
    <property type="component" value="Unassembled WGS sequence"/>
</dbReference>
<dbReference type="GO" id="GO:0016787">
    <property type="term" value="F:hydrolase activity"/>
    <property type="evidence" value="ECO:0007669"/>
    <property type="project" value="UniProtKB-KW"/>
</dbReference>
<dbReference type="InParanoid" id="A0A409VF13"/>
<dbReference type="Gene3D" id="3.40.50.10810">
    <property type="entry name" value="Tandem AAA-ATPase domain"/>
    <property type="match status" value="2"/>
</dbReference>
<evidence type="ECO:0000256" key="3">
    <source>
        <dbReference type="ARBA" id="ARBA00022840"/>
    </source>
</evidence>
<dbReference type="InterPro" id="IPR000330">
    <property type="entry name" value="SNF2_N"/>
</dbReference>
<evidence type="ECO:0000313" key="6">
    <source>
        <dbReference type="EMBL" id="PPQ64839.1"/>
    </source>
</evidence>
<evidence type="ECO:0000256" key="2">
    <source>
        <dbReference type="ARBA" id="ARBA00022801"/>
    </source>
</evidence>
<dbReference type="InterPro" id="IPR027417">
    <property type="entry name" value="P-loop_NTPase"/>
</dbReference>
<accession>A0A409VF13</accession>
<dbReference type="SUPFAM" id="SSF52540">
    <property type="entry name" value="P-loop containing nucleoside triphosphate hydrolases"/>
    <property type="match status" value="2"/>
</dbReference>